<dbReference type="EMBL" id="JAANER010000008">
    <property type="protein sequence ID" value="KAG9187008.1"/>
    <property type="molecule type" value="Genomic_DNA"/>
</dbReference>
<evidence type="ECO:0000313" key="2">
    <source>
        <dbReference type="Proteomes" id="UP001199106"/>
    </source>
</evidence>
<protein>
    <submittedName>
        <fullName evidence="1">Uncharacterized protein</fullName>
    </submittedName>
</protein>
<sequence>MSPLVSEGNTIYVPAECLVGDERKKVTVSWSQMMRTRTQEYWVCNYQVKSGGNLDGVIYIQTDKVDEFKSKKTGGDEFTLTVDNTFQYGQNKEQTKRFLVFHNKDNKPFQHRFVATTLSAFGKKGADIVRDLGFKGSADFVEGHAKDLFGDYLHNY</sequence>
<keyword evidence="2" id="KW-1185">Reference proteome</keyword>
<organism evidence="1 2">
    <name type="scientific">Alternaria panax</name>
    <dbReference type="NCBI Taxonomy" id="48097"/>
    <lineage>
        <taxon>Eukaryota</taxon>
        <taxon>Fungi</taxon>
        <taxon>Dikarya</taxon>
        <taxon>Ascomycota</taxon>
        <taxon>Pezizomycotina</taxon>
        <taxon>Dothideomycetes</taxon>
        <taxon>Pleosporomycetidae</taxon>
        <taxon>Pleosporales</taxon>
        <taxon>Pleosporineae</taxon>
        <taxon>Pleosporaceae</taxon>
        <taxon>Alternaria</taxon>
        <taxon>Alternaria sect. Panax</taxon>
    </lineage>
</organism>
<proteinExistence type="predicted"/>
<evidence type="ECO:0000313" key="1">
    <source>
        <dbReference type="EMBL" id="KAG9187008.1"/>
    </source>
</evidence>
<gene>
    <name evidence="1" type="ORF">G6011_10116</name>
</gene>
<dbReference type="AlphaFoldDB" id="A0AAD4FDU4"/>
<accession>A0AAD4FDU4</accession>
<comment type="caution">
    <text evidence="1">The sequence shown here is derived from an EMBL/GenBank/DDBJ whole genome shotgun (WGS) entry which is preliminary data.</text>
</comment>
<reference evidence="1" key="1">
    <citation type="submission" date="2021-07" db="EMBL/GenBank/DDBJ databases">
        <title>Genome Resource of American Ginseng Black Spot Pathogen Alternaria panax.</title>
        <authorList>
            <person name="Qiu C."/>
            <person name="Wang W."/>
            <person name="Liu Z."/>
        </authorList>
    </citation>
    <scope>NUCLEOTIDE SEQUENCE</scope>
    <source>
        <strain evidence="1">BNCC115425</strain>
    </source>
</reference>
<name>A0AAD4FDU4_9PLEO</name>
<dbReference type="Proteomes" id="UP001199106">
    <property type="component" value="Unassembled WGS sequence"/>
</dbReference>